<feature type="short sequence motif" description="DGA/G" evidence="7">
    <location>
        <begin position="293"/>
        <end position="295"/>
    </location>
</feature>
<feature type="domain" description="Integrase catalytic" evidence="10">
    <location>
        <begin position="1213"/>
        <end position="1387"/>
    </location>
</feature>
<dbReference type="InterPro" id="IPR012337">
    <property type="entry name" value="RNaseH-like_sf"/>
</dbReference>
<dbReference type="PROSITE" id="PS50158">
    <property type="entry name" value="ZF_CCHC"/>
    <property type="match status" value="1"/>
</dbReference>
<dbReference type="Gene3D" id="3.30.420.10">
    <property type="entry name" value="Ribonuclease H-like superfamily/Ribonuclease H"/>
    <property type="match status" value="1"/>
</dbReference>
<name>A0A8H8T0L0_9AGAM</name>
<dbReference type="SUPFAM" id="SSF53098">
    <property type="entry name" value="Ribonuclease H-like"/>
    <property type="match status" value="1"/>
</dbReference>
<keyword evidence="6" id="KW-0863">Zinc-finger</keyword>
<dbReference type="PROSITE" id="PS51635">
    <property type="entry name" value="PNPLA"/>
    <property type="match status" value="1"/>
</dbReference>
<dbReference type="Gene3D" id="3.40.1090.10">
    <property type="entry name" value="Cytosolic phospholipase A2 catalytic domain"/>
    <property type="match status" value="1"/>
</dbReference>
<accession>A0A8H8T0L0</accession>
<dbReference type="PANTHER" id="PTHR24185">
    <property type="entry name" value="CALCIUM-INDEPENDENT PHOSPHOLIPASE A2-GAMMA"/>
    <property type="match status" value="1"/>
</dbReference>
<feature type="compositionally biased region" description="Low complexity" evidence="8">
    <location>
        <begin position="884"/>
        <end position="903"/>
    </location>
</feature>
<evidence type="ECO:0000256" key="5">
    <source>
        <dbReference type="ARBA" id="ARBA00023098"/>
    </source>
</evidence>
<evidence type="ECO:0000313" key="13">
    <source>
        <dbReference type="Proteomes" id="UP000650533"/>
    </source>
</evidence>
<reference evidence="12" key="1">
    <citation type="submission" date="2020-05" db="EMBL/GenBank/DDBJ databases">
        <title>Evolutionary and genomic comparisons of hybrid uninucleate and nonhybrid Rhizoctonia fungi.</title>
        <authorList>
            <person name="Li C."/>
            <person name="Chen X."/>
        </authorList>
    </citation>
    <scope>NUCLEOTIDE SEQUENCE</scope>
    <source>
        <strain evidence="12">AG-1 IA</strain>
    </source>
</reference>
<keyword evidence="2 7" id="KW-0378">Hydrolase</keyword>
<feature type="short sequence motif" description="GXSXG" evidence="7">
    <location>
        <begin position="112"/>
        <end position="116"/>
    </location>
</feature>
<feature type="active site" description="Nucleophile" evidence="7">
    <location>
        <position position="114"/>
    </location>
</feature>
<sequence length="1561" mass="174305">MFSLSRHIKSQVGNVTDTVTSLGASGLKRANDLTGGVILDSDISSPAVERPKTADIPKLDTLRRSRILSLDGGGVRGYSALIILEAFMLRVRLHYGVEEDILPADFFDLIIGTSTGGVMALMLGRMRMSITDCIKAYQTLSCKIFGGGIATTVLSGGLLGTGRGLGLGMGVVKGRELDNFFNMAMSSAIMGEPAMYDAAKMEKHVKRTIKTQPHTWDDEDALLEEKDSNNCHTAIVTACQTNAVTPHLMRSYLRRDQPTSDKVKIWEAARATSAAPAFFAPISIGDKGVQYVDGAVSGHCNPATLAREEAEVLWPGRENWLLLSLGTGAPAEVSLSGQLPQKLLGFIGLSSNAIQVHEGAARSYHQTYQTGHSPYIRLSVEHSIDTVRMDDHEKMPQVAAATTSYLSKELTRQLLDHAVELSVGMTPIIRRDSDRQSIFNSSPTLTTSYRDHYGMMTPPQSPPGTQPPFISLPHIESKQEAIYKPGPAASDDLQPEWADPEPTSFIEAPRSAASTPESIEYLQWRLQHLGQDDPLYQRVVTALDNYQLTFELPRSQGLELDSQTWAERQIILVELSIRDNLLLFDELPLEYPPTPPASNFPFKVYAPEQPINMSTTTISDNHYKFPSLKGRENYHTWKIQMQDMLEEFELWEIVSGTKTRPTTAVTTPGGSQTSTSQLTTSQESFDKKNRQALGIIRRRIESAPMTHVAQSTNANGAWESLKRMYESIGTAAMTLLRNKFTSLRMNKGEDLEQHMQKARQAYDELNIALTAEGITRVNELEFIQQFLASLPKSWSILVSVIEQNPESSDPDGVQLSQRISSRLLTEWHRRKANGPNKNTSAFWIGNRNTNRPPKDRLNIKCHNCGITGHIQRECQKPGGGAYKGGNSNRTTNNNNPRGTFRGRGNFRGRQRGNLHNNNSQNQSNNSTQQQANLSAHTYDPEIAFAFRCPIYPTPALIGPPREPYGYTINELDSNDCKTILEKFDPKDTKINGQTIAQYGFAMDDAWIIDSGASCHVTNRCKHITNFKEFYSSVISIGGQAKIAGMGNVILNLSTSEPQQTNGRTKWNSTEKITLHNVALVPDSPVNLISLSAWTDQFPNDQIITKKESMYFKRSNKKNEWETYAKARKIGKRKTGNSWYLVGTTNPKQNAYIGRSLADWHIILGHTDPQNILRLRDEKLGRNLKITGTLDTNSLSNCIGCIKGKTSVQPFTKGQSEPIHNIGNIIYSDVWGPARTTSLQGNNYFITFIDAFSRFTFVYFMKHKSEAVEKFVNFTQFILTQKSIEIKQIHFDNGKEMINKRLQEYCNKQGTEITTTAPHSSQQNGLAERQNRTFVESARSMIHGHSNTCDMPFLWQEAIAYKCLQKNNMPILRNRKWIVPQTLIFGKPMDMLFFQLFGTTCHALIQGTGQDKLSSKTRTAIFTGISRNSGGAWRYLALPNCSIQESRNVRFPQHLPNPAAPYDAPPLGHSSKRNLEELEDKWIETKAPSEGEMGIKIKQHTNKNNNNVHTHTLDKNKDSTCCSKNNQNTDDIKDINTNTTPTTETIQLPSTPKQKPNSMPAA</sequence>
<dbReference type="Pfam" id="PF22936">
    <property type="entry name" value="Pol_BBD"/>
    <property type="match status" value="1"/>
</dbReference>
<dbReference type="GO" id="GO:0015074">
    <property type="term" value="P:DNA integration"/>
    <property type="evidence" value="ECO:0007669"/>
    <property type="project" value="InterPro"/>
</dbReference>
<organism evidence="12 13">
    <name type="scientific">Rhizoctonia solani</name>
    <dbReference type="NCBI Taxonomy" id="456999"/>
    <lineage>
        <taxon>Eukaryota</taxon>
        <taxon>Fungi</taxon>
        <taxon>Dikarya</taxon>
        <taxon>Basidiomycota</taxon>
        <taxon>Agaricomycotina</taxon>
        <taxon>Agaricomycetes</taxon>
        <taxon>Cantharellales</taxon>
        <taxon>Ceratobasidiaceae</taxon>
        <taxon>Rhizoctonia</taxon>
    </lineage>
</organism>
<dbReference type="EMBL" id="CP059668">
    <property type="protein sequence ID" value="QRW23787.1"/>
    <property type="molecule type" value="Genomic_DNA"/>
</dbReference>
<dbReference type="InterPro" id="IPR054722">
    <property type="entry name" value="PolX-like_BBD"/>
</dbReference>
<feature type="compositionally biased region" description="Polar residues" evidence="8">
    <location>
        <begin position="835"/>
        <end position="851"/>
    </location>
</feature>
<dbReference type="GO" id="GO:0016020">
    <property type="term" value="C:membrane"/>
    <property type="evidence" value="ECO:0007669"/>
    <property type="project" value="TreeGrafter"/>
</dbReference>
<evidence type="ECO:0000256" key="8">
    <source>
        <dbReference type="SAM" id="MobiDB-lite"/>
    </source>
</evidence>
<keyword evidence="6" id="KW-0862">Zinc</keyword>
<dbReference type="InterPro" id="IPR016035">
    <property type="entry name" value="Acyl_Trfase/lysoPLipase"/>
</dbReference>
<dbReference type="GO" id="GO:0005634">
    <property type="term" value="C:nucleus"/>
    <property type="evidence" value="ECO:0007669"/>
    <property type="project" value="UniProtKB-ARBA"/>
</dbReference>
<feature type="region of interest" description="Disordered" evidence="8">
    <location>
        <begin position="828"/>
        <end position="857"/>
    </location>
</feature>
<feature type="compositionally biased region" description="Low complexity" evidence="8">
    <location>
        <begin position="913"/>
        <end position="932"/>
    </location>
</feature>
<dbReference type="Pfam" id="PF14223">
    <property type="entry name" value="Retrotran_gag_2"/>
    <property type="match status" value="1"/>
</dbReference>
<feature type="compositionally biased region" description="Polar residues" evidence="8">
    <location>
        <begin position="1546"/>
        <end position="1561"/>
    </location>
</feature>
<feature type="compositionally biased region" description="Low complexity" evidence="8">
    <location>
        <begin position="1524"/>
        <end position="1545"/>
    </location>
</feature>
<dbReference type="GO" id="GO:0046486">
    <property type="term" value="P:glycerolipid metabolic process"/>
    <property type="evidence" value="ECO:0007669"/>
    <property type="project" value="UniProtKB-ARBA"/>
</dbReference>
<dbReference type="GO" id="GO:0006397">
    <property type="term" value="P:mRNA processing"/>
    <property type="evidence" value="ECO:0007669"/>
    <property type="project" value="UniProtKB-KW"/>
</dbReference>
<evidence type="ECO:0000256" key="6">
    <source>
        <dbReference type="PROSITE-ProRule" id="PRU00047"/>
    </source>
</evidence>
<evidence type="ECO:0000256" key="2">
    <source>
        <dbReference type="ARBA" id="ARBA00022801"/>
    </source>
</evidence>
<dbReference type="GeneID" id="67032390"/>
<dbReference type="Pfam" id="PF01734">
    <property type="entry name" value="Patatin"/>
    <property type="match status" value="1"/>
</dbReference>
<feature type="compositionally biased region" description="Low complexity" evidence="8">
    <location>
        <begin position="660"/>
        <end position="683"/>
    </location>
</feature>
<feature type="domain" description="PNPLA" evidence="11">
    <location>
        <begin position="68"/>
        <end position="307"/>
    </location>
</feature>
<evidence type="ECO:0000259" key="9">
    <source>
        <dbReference type="PROSITE" id="PS50158"/>
    </source>
</evidence>
<dbReference type="SMART" id="SM00343">
    <property type="entry name" value="ZnF_C2HC"/>
    <property type="match status" value="1"/>
</dbReference>
<dbReference type="KEGG" id="rsx:RhiXN_10111"/>
<keyword evidence="6" id="KW-0479">Metal-binding</keyword>
<keyword evidence="3" id="KW-0694">RNA-binding</keyword>
<feature type="region of interest" description="Disordered" evidence="8">
    <location>
        <begin position="1497"/>
        <end position="1561"/>
    </location>
</feature>
<dbReference type="Pfam" id="PF00665">
    <property type="entry name" value="rve"/>
    <property type="match status" value="1"/>
</dbReference>
<gene>
    <name evidence="12" type="ORF">RhiXN_10111</name>
</gene>
<dbReference type="InterPro" id="IPR001584">
    <property type="entry name" value="Integrase_cat-core"/>
</dbReference>
<dbReference type="GO" id="GO:0047499">
    <property type="term" value="F:calcium-independent phospholipase A2 activity"/>
    <property type="evidence" value="ECO:0007669"/>
    <property type="project" value="TreeGrafter"/>
</dbReference>
<dbReference type="InterPro" id="IPR036397">
    <property type="entry name" value="RNaseH_sf"/>
</dbReference>
<evidence type="ECO:0000259" key="11">
    <source>
        <dbReference type="PROSITE" id="PS51635"/>
    </source>
</evidence>
<dbReference type="GO" id="GO:0008270">
    <property type="term" value="F:zinc ion binding"/>
    <property type="evidence" value="ECO:0007669"/>
    <property type="project" value="UniProtKB-KW"/>
</dbReference>
<feature type="short sequence motif" description="GXGXXG" evidence="7">
    <location>
        <begin position="72"/>
        <end position="77"/>
    </location>
</feature>
<feature type="active site" description="Proton acceptor" evidence="7">
    <location>
        <position position="293"/>
    </location>
</feature>
<dbReference type="InterPro" id="IPR036875">
    <property type="entry name" value="Znf_CCHC_sf"/>
</dbReference>
<dbReference type="Proteomes" id="UP000650533">
    <property type="component" value="Chromosome 11"/>
</dbReference>
<keyword evidence="5 7" id="KW-0443">Lipid metabolism</keyword>
<proteinExistence type="predicted"/>
<dbReference type="InterPro" id="IPR001878">
    <property type="entry name" value="Znf_CCHC"/>
</dbReference>
<feature type="region of interest" description="Disordered" evidence="8">
    <location>
        <begin position="877"/>
        <end position="932"/>
    </location>
</feature>
<protein>
    <submittedName>
        <fullName evidence="12">Reverse gyrase</fullName>
    </submittedName>
</protein>
<evidence type="ECO:0000256" key="1">
    <source>
        <dbReference type="ARBA" id="ARBA00022664"/>
    </source>
</evidence>
<dbReference type="PROSITE" id="PS50994">
    <property type="entry name" value="INTEGRASE"/>
    <property type="match status" value="1"/>
</dbReference>
<dbReference type="SUPFAM" id="SSF57756">
    <property type="entry name" value="Retrovirus zinc finger-like domains"/>
    <property type="match status" value="1"/>
</dbReference>
<dbReference type="GO" id="GO:0016042">
    <property type="term" value="P:lipid catabolic process"/>
    <property type="evidence" value="ECO:0007669"/>
    <property type="project" value="UniProtKB-UniRule"/>
</dbReference>
<dbReference type="SUPFAM" id="SSF52151">
    <property type="entry name" value="FabD/lysophospholipase-like"/>
    <property type="match status" value="1"/>
</dbReference>
<dbReference type="GO" id="GO:0019369">
    <property type="term" value="P:arachidonate metabolic process"/>
    <property type="evidence" value="ECO:0007669"/>
    <property type="project" value="TreeGrafter"/>
</dbReference>
<evidence type="ECO:0000256" key="7">
    <source>
        <dbReference type="PROSITE-ProRule" id="PRU01161"/>
    </source>
</evidence>
<evidence type="ECO:0000256" key="3">
    <source>
        <dbReference type="ARBA" id="ARBA00022884"/>
    </source>
</evidence>
<evidence type="ECO:0000313" key="12">
    <source>
        <dbReference type="EMBL" id="QRW23787.1"/>
    </source>
</evidence>
<dbReference type="Pfam" id="PF00098">
    <property type="entry name" value="zf-CCHC"/>
    <property type="match status" value="1"/>
</dbReference>
<evidence type="ECO:0000256" key="4">
    <source>
        <dbReference type="ARBA" id="ARBA00022963"/>
    </source>
</evidence>
<keyword evidence="1" id="KW-0507">mRNA processing</keyword>
<dbReference type="InterPro" id="IPR002641">
    <property type="entry name" value="PNPLA_dom"/>
</dbReference>
<dbReference type="RefSeq" id="XP_043184024.1">
    <property type="nucleotide sequence ID" value="XM_043329927.1"/>
</dbReference>
<dbReference type="GO" id="GO:0003723">
    <property type="term" value="F:RNA binding"/>
    <property type="evidence" value="ECO:0007669"/>
    <property type="project" value="UniProtKB-KW"/>
</dbReference>
<dbReference type="PANTHER" id="PTHR24185:SF1">
    <property type="entry name" value="CALCIUM-INDEPENDENT PHOSPHOLIPASE A2-GAMMA"/>
    <property type="match status" value="1"/>
</dbReference>
<evidence type="ECO:0000259" key="10">
    <source>
        <dbReference type="PROSITE" id="PS50994"/>
    </source>
</evidence>
<keyword evidence="4 7" id="KW-0442">Lipid degradation</keyword>
<feature type="domain" description="CCHC-type" evidence="9">
    <location>
        <begin position="860"/>
        <end position="876"/>
    </location>
</feature>
<feature type="region of interest" description="Disordered" evidence="8">
    <location>
        <begin position="660"/>
        <end position="684"/>
    </location>
</feature>